<evidence type="ECO:0000256" key="6">
    <source>
        <dbReference type="ARBA" id="ARBA00023077"/>
    </source>
</evidence>
<dbReference type="Pfam" id="PF07715">
    <property type="entry name" value="Plug"/>
    <property type="match status" value="1"/>
</dbReference>
<evidence type="ECO:0000256" key="1">
    <source>
        <dbReference type="ARBA" id="ARBA00004571"/>
    </source>
</evidence>
<reference evidence="15 16" key="1">
    <citation type="journal article" date="2008" name="Int. J. Syst. Evol. Microbiol.">
        <title>Description of Roseateles aquatilis sp. nov. and Roseateles terrae sp. nov., in the class Betaproteobacteria, and emended description of the genus Roseateles.</title>
        <authorList>
            <person name="Gomila M."/>
            <person name="Bowien B."/>
            <person name="Falsen E."/>
            <person name="Moore E.R."/>
            <person name="Lalucat J."/>
        </authorList>
    </citation>
    <scope>NUCLEOTIDE SEQUENCE [LARGE SCALE GENOMIC DNA]</scope>
    <source>
        <strain evidence="15 16">CCUG 48205</strain>
    </source>
</reference>
<comment type="similarity">
    <text evidence="2 10 11">Belongs to the TonB-dependent receptor family.</text>
</comment>
<sequence>MSTSRSTTVPERRPTLGSTSTAEIGSTTARDRFPSAPARPLLALLIAATFSPGPASAQTVAEASTAAQAGSTATGGLDAVVVTGTRRIGTTSLDAPAPVDVLTAETLERTGAADLSRALISLSPSFSAPSTPNGGFASSIPAGASLRGLSADEVLVLINGKRRHVGANFTRQTLAGGRGAAAVDLSLIPVSAIDRVEILRDGAAAQYGSDAIAGVINIVLKSQDSGGGLAYRWGGLSHEDRGGEQHTLNGWKGLALPNDGFLTLSFDAGKKAKANNTRPDPSLPVGHPFRDWAFGSPQLKDQLNVVANAELPLGTDTALYAFGTYGQRQSIGENFYESNTANSVLARSVFFQQRFPQGRIPINVYDLDDAALNVGARHGSARAGQWDAALNIGRNTVKSTDRNAINPSYGPDSPSTIYTGSRENTQANATLDYSRDVDVSWLAGPLTIAAGAAYRWERYVLEAGDPLAYTRGPFYNPSQVPGVGVPGLYSGITDQDARRLSRKVGGAYVSAEGQVTERLNVGLALRSEHYSDFGATTNGKVSLRYDFTPRIALRSTASNGYRAPSIVQLGYSAFSVQTATVNGQPVDVQQRTLLPGSPIANLIGGTALRPEKSKNVSLGLVWRPSAEASATIDLYQIDIDQRIALSENLTTAALPALTPILSPFGINSAAFFTNVLDTRTRGAELTGKYRLALGAGGRLDLNAGYAWNQTRITRARDVATASGAVIPSTLIVGRNTRGLIEEITPRDKLVLGADWHQGAWSVNGGARRYGKWTNRATNALDDKTYGAQWVVDAEVAYRFDGALRGLTLAVGAINLFDSYPDENPTVVASTGQPATGSGAITKYSFNSPEGGLGTQLYARLSYSF</sequence>
<keyword evidence="7 10" id="KW-0472">Membrane</keyword>
<dbReference type="InterPro" id="IPR012910">
    <property type="entry name" value="Plug_dom"/>
</dbReference>
<evidence type="ECO:0000259" key="14">
    <source>
        <dbReference type="Pfam" id="PF07715"/>
    </source>
</evidence>
<dbReference type="PANTHER" id="PTHR47234:SF3">
    <property type="entry name" value="SECRETIN_TONB SHORT N-TERMINAL DOMAIN-CONTAINING PROTEIN"/>
    <property type="match status" value="1"/>
</dbReference>
<dbReference type="PANTHER" id="PTHR47234">
    <property type="match status" value="1"/>
</dbReference>
<comment type="caution">
    <text evidence="15">The sequence shown here is derived from an EMBL/GenBank/DDBJ whole genome shotgun (WGS) entry which is preliminary data.</text>
</comment>
<keyword evidence="5 10" id="KW-0812">Transmembrane</keyword>
<evidence type="ECO:0000256" key="7">
    <source>
        <dbReference type="ARBA" id="ARBA00023136"/>
    </source>
</evidence>
<evidence type="ECO:0000313" key="16">
    <source>
        <dbReference type="Proteomes" id="UP000197468"/>
    </source>
</evidence>
<dbReference type="Proteomes" id="UP000197468">
    <property type="component" value="Unassembled WGS sequence"/>
</dbReference>
<evidence type="ECO:0000256" key="4">
    <source>
        <dbReference type="ARBA" id="ARBA00022452"/>
    </source>
</evidence>
<keyword evidence="16" id="KW-1185">Reference proteome</keyword>
<feature type="region of interest" description="Disordered" evidence="12">
    <location>
        <begin position="1"/>
        <end position="33"/>
    </location>
</feature>
<evidence type="ECO:0000256" key="12">
    <source>
        <dbReference type="SAM" id="MobiDB-lite"/>
    </source>
</evidence>
<name>A0A246JH82_9BURK</name>
<gene>
    <name evidence="15" type="ORF">CDN99_05745</name>
</gene>
<dbReference type="InterPro" id="IPR037066">
    <property type="entry name" value="Plug_dom_sf"/>
</dbReference>
<dbReference type="Gene3D" id="2.40.170.20">
    <property type="entry name" value="TonB-dependent receptor, beta-barrel domain"/>
    <property type="match status" value="1"/>
</dbReference>
<accession>A0A246JH82</accession>
<evidence type="ECO:0000256" key="3">
    <source>
        <dbReference type="ARBA" id="ARBA00022448"/>
    </source>
</evidence>
<dbReference type="SUPFAM" id="SSF56935">
    <property type="entry name" value="Porins"/>
    <property type="match status" value="1"/>
</dbReference>
<dbReference type="InterPro" id="IPR036942">
    <property type="entry name" value="Beta-barrel_TonB_sf"/>
</dbReference>
<proteinExistence type="inferred from homology"/>
<evidence type="ECO:0000256" key="10">
    <source>
        <dbReference type="PROSITE-ProRule" id="PRU01360"/>
    </source>
</evidence>
<dbReference type="Gene3D" id="2.170.130.10">
    <property type="entry name" value="TonB-dependent receptor, plug domain"/>
    <property type="match status" value="1"/>
</dbReference>
<organism evidence="15 16">
    <name type="scientific">Roseateles aquatilis</name>
    <dbReference type="NCBI Taxonomy" id="431061"/>
    <lineage>
        <taxon>Bacteria</taxon>
        <taxon>Pseudomonadati</taxon>
        <taxon>Pseudomonadota</taxon>
        <taxon>Betaproteobacteria</taxon>
        <taxon>Burkholderiales</taxon>
        <taxon>Sphaerotilaceae</taxon>
        <taxon>Roseateles</taxon>
    </lineage>
</organism>
<dbReference type="AlphaFoldDB" id="A0A246JH82"/>
<dbReference type="PROSITE" id="PS52016">
    <property type="entry name" value="TONB_DEPENDENT_REC_3"/>
    <property type="match status" value="1"/>
</dbReference>
<dbReference type="GO" id="GO:0009279">
    <property type="term" value="C:cell outer membrane"/>
    <property type="evidence" value="ECO:0007669"/>
    <property type="project" value="UniProtKB-SubCell"/>
</dbReference>
<feature type="domain" description="TonB-dependent receptor-like beta-barrel" evidence="13">
    <location>
        <begin position="315"/>
        <end position="815"/>
    </location>
</feature>
<protein>
    <submittedName>
        <fullName evidence="15">TonB-dependent receptor</fullName>
    </submittedName>
</protein>
<feature type="compositionally biased region" description="Polar residues" evidence="12">
    <location>
        <begin position="16"/>
        <end position="28"/>
    </location>
</feature>
<dbReference type="OrthoDB" id="8530571at2"/>
<evidence type="ECO:0000256" key="2">
    <source>
        <dbReference type="ARBA" id="ARBA00009810"/>
    </source>
</evidence>
<keyword evidence="9 10" id="KW-0998">Cell outer membrane</keyword>
<evidence type="ECO:0000313" key="15">
    <source>
        <dbReference type="EMBL" id="OWQ91873.1"/>
    </source>
</evidence>
<feature type="domain" description="TonB-dependent receptor plug" evidence="14">
    <location>
        <begin position="93"/>
        <end position="215"/>
    </location>
</feature>
<dbReference type="InterPro" id="IPR039426">
    <property type="entry name" value="TonB-dep_rcpt-like"/>
</dbReference>
<evidence type="ECO:0000256" key="5">
    <source>
        <dbReference type="ARBA" id="ARBA00022692"/>
    </source>
</evidence>
<keyword evidence="6 11" id="KW-0798">TonB box</keyword>
<dbReference type="RefSeq" id="WP_088383563.1">
    <property type="nucleotide sequence ID" value="NZ_NIOF01000002.1"/>
</dbReference>
<keyword evidence="4 10" id="KW-1134">Transmembrane beta strand</keyword>
<evidence type="ECO:0000256" key="8">
    <source>
        <dbReference type="ARBA" id="ARBA00023170"/>
    </source>
</evidence>
<evidence type="ECO:0000256" key="11">
    <source>
        <dbReference type="RuleBase" id="RU003357"/>
    </source>
</evidence>
<comment type="subcellular location">
    <subcellularLocation>
        <location evidence="1 10">Cell outer membrane</location>
        <topology evidence="1 10">Multi-pass membrane protein</topology>
    </subcellularLocation>
</comment>
<evidence type="ECO:0000259" key="13">
    <source>
        <dbReference type="Pfam" id="PF00593"/>
    </source>
</evidence>
<keyword evidence="8 15" id="KW-0675">Receptor</keyword>
<dbReference type="CDD" id="cd01347">
    <property type="entry name" value="ligand_gated_channel"/>
    <property type="match status" value="1"/>
</dbReference>
<evidence type="ECO:0000256" key="9">
    <source>
        <dbReference type="ARBA" id="ARBA00023237"/>
    </source>
</evidence>
<dbReference type="Pfam" id="PF00593">
    <property type="entry name" value="TonB_dep_Rec_b-barrel"/>
    <property type="match status" value="1"/>
</dbReference>
<dbReference type="InterPro" id="IPR000531">
    <property type="entry name" value="Beta-barrel_TonB"/>
</dbReference>
<keyword evidence="3 10" id="KW-0813">Transport</keyword>
<dbReference type="EMBL" id="NIOF01000002">
    <property type="protein sequence ID" value="OWQ91873.1"/>
    <property type="molecule type" value="Genomic_DNA"/>
</dbReference>